<sequence length="153" mass="15469">MDLHNPPAEYGAGSMLYLLTAAAAALEVTADKALAPLGLNRQSLTLLEKLAAGPLSAAELTLLAGAPGEDIKAVLSGLESRGYVERPQSGGRGAGYVLTDKGRRAAAAAQLAVGRAAHAAGAALPELRPQLAALIKTLEATGRGEEPHAADVE</sequence>
<dbReference type="InterPro" id="IPR036388">
    <property type="entry name" value="WH-like_DNA-bd_sf"/>
</dbReference>
<dbReference type="InterPro" id="IPR036390">
    <property type="entry name" value="WH_DNA-bd_sf"/>
</dbReference>
<proteinExistence type="predicted"/>
<dbReference type="Proteomes" id="UP001209654">
    <property type="component" value="Unassembled WGS sequence"/>
</dbReference>
<dbReference type="RefSeq" id="WP_264797421.1">
    <property type="nucleotide sequence ID" value="NZ_BRVS01000030.1"/>
</dbReference>
<dbReference type="Gene3D" id="1.10.10.10">
    <property type="entry name" value="Winged helix-like DNA-binding domain superfamily/Winged helix DNA-binding domain"/>
    <property type="match status" value="1"/>
</dbReference>
<comment type="caution">
    <text evidence="1">The sequence shown here is derived from an EMBL/GenBank/DDBJ whole genome shotgun (WGS) entry which is preliminary data.</text>
</comment>
<name>A0ABQ5MZE6_9MICC</name>
<organism evidence="1 2">
    <name type="scientific">Arthrobacter mangrovi</name>
    <dbReference type="NCBI Taxonomy" id="2966350"/>
    <lineage>
        <taxon>Bacteria</taxon>
        <taxon>Bacillati</taxon>
        <taxon>Actinomycetota</taxon>
        <taxon>Actinomycetes</taxon>
        <taxon>Micrococcales</taxon>
        <taxon>Micrococcaceae</taxon>
        <taxon>Arthrobacter</taxon>
    </lineage>
</organism>
<reference evidence="1 2" key="1">
    <citation type="journal article" date="2023" name="Int. J. Syst. Evol. Microbiol.">
        <title>Arthrobacter mangrovi sp. nov., an actinobacterium isolated from the rhizosphere of a mangrove.</title>
        <authorList>
            <person name="Hamada M."/>
            <person name="Saitou S."/>
            <person name="Enomoto N."/>
            <person name="Nanri K."/>
            <person name="Hidaka K."/>
            <person name="Miura T."/>
            <person name="Tamura T."/>
        </authorList>
    </citation>
    <scope>NUCLEOTIDE SEQUENCE [LARGE SCALE GENOMIC DNA]</scope>
    <source>
        <strain evidence="1 2">NBRC 112813</strain>
    </source>
</reference>
<gene>
    <name evidence="1" type="ORF">AHIS1636_37720</name>
</gene>
<evidence type="ECO:0000313" key="2">
    <source>
        <dbReference type="Proteomes" id="UP001209654"/>
    </source>
</evidence>
<protein>
    <recommendedName>
        <fullName evidence="3">MarR family transcriptional regulator</fullName>
    </recommendedName>
</protein>
<dbReference type="SUPFAM" id="SSF46785">
    <property type="entry name" value="Winged helix' DNA-binding domain"/>
    <property type="match status" value="1"/>
</dbReference>
<accession>A0ABQ5MZE6</accession>
<dbReference type="EMBL" id="BRVS01000030">
    <property type="protein sequence ID" value="GLB69329.1"/>
    <property type="molecule type" value="Genomic_DNA"/>
</dbReference>
<evidence type="ECO:0008006" key="3">
    <source>
        <dbReference type="Google" id="ProtNLM"/>
    </source>
</evidence>
<evidence type="ECO:0000313" key="1">
    <source>
        <dbReference type="EMBL" id="GLB69329.1"/>
    </source>
</evidence>
<keyword evidence="2" id="KW-1185">Reference proteome</keyword>